<dbReference type="Proteomes" id="UP000182466">
    <property type="component" value="Unassembled WGS sequence"/>
</dbReference>
<name>A0A1I7CR47_9RHOB</name>
<dbReference type="InterPro" id="IPR025188">
    <property type="entry name" value="DUF4113"/>
</dbReference>
<dbReference type="Pfam" id="PF13438">
    <property type="entry name" value="DUF4113"/>
    <property type="match status" value="1"/>
</dbReference>
<gene>
    <name evidence="2" type="ORF">SAMN05216236_1192</name>
</gene>
<keyword evidence="3" id="KW-1185">Reference proteome</keyword>
<evidence type="ECO:0000313" key="2">
    <source>
        <dbReference type="EMBL" id="SFU01868.1"/>
    </source>
</evidence>
<sequence length="99" mass="11132">MGQFSMTISAVAGSVLSDNQQAGVLLDDLLRLEDRPLTLFDVQNPKSQALMTALDQVNRRFGKKTMVLASEGMKRPWSLRSDHRSPRYTTRLSDLPVVR</sequence>
<evidence type="ECO:0000313" key="3">
    <source>
        <dbReference type="Proteomes" id="UP000182466"/>
    </source>
</evidence>
<dbReference type="EMBL" id="FPAW01000019">
    <property type="protein sequence ID" value="SFU01868.1"/>
    <property type="molecule type" value="Genomic_DNA"/>
</dbReference>
<dbReference type="AlphaFoldDB" id="A0A1I7CR47"/>
<protein>
    <submittedName>
        <fullName evidence="2">DNA polymerase V</fullName>
    </submittedName>
</protein>
<feature type="domain" description="DUF4113" evidence="1">
    <location>
        <begin position="48"/>
        <end position="98"/>
    </location>
</feature>
<organism evidence="2 3">
    <name type="scientific">Sedimentitalea nanhaiensis</name>
    <dbReference type="NCBI Taxonomy" id="999627"/>
    <lineage>
        <taxon>Bacteria</taxon>
        <taxon>Pseudomonadati</taxon>
        <taxon>Pseudomonadota</taxon>
        <taxon>Alphaproteobacteria</taxon>
        <taxon>Rhodobacterales</taxon>
        <taxon>Paracoccaceae</taxon>
        <taxon>Sedimentitalea</taxon>
    </lineage>
</organism>
<dbReference type="STRING" id="999627.SAMN05216236_1192"/>
<accession>A0A1I7CR47</accession>
<evidence type="ECO:0000259" key="1">
    <source>
        <dbReference type="Pfam" id="PF13438"/>
    </source>
</evidence>
<reference evidence="2 3" key="1">
    <citation type="submission" date="2016-10" db="EMBL/GenBank/DDBJ databases">
        <authorList>
            <person name="de Groot N.N."/>
        </authorList>
    </citation>
    <scope>NUCLEOTIDE SEQUENCE [LARGE SCALE GENOMIC DNA]</scope>
    <source>
        <strain evidence="2 3">CGMCC 1.10959</strain>
    </source>
</reference>
<proteinExistence type="predicted"/>